<evidence type="ECO:0000313" key="2">
    <source>
        <dbReference type="Proteomes" id="UP000494256"/>
    </source>
</evidence>
<name>A0A8S1AVF8_ARCPL</name>
<dbReference type="OrthoDB" id="26687at2759"/>
<evidence type="ECO:0000313" key="1">
    <source>
        <dbReference type="EMBL" id="CAB3249008.1"/>
    </source>
</evidence>
<dbReference type="AlphaFoldDB" id="A0A8S1AVF8"/>
<protein>
    <submittedName>
        <fullName evidence="1">Uncharacterized protein</fullName>
    </submittedName>
</protein>
<dbReference type="Proteomes" id="UP000494256">
    <property type="component" value="Unassembled WGS sequence"/>
</dbReference>
<comment type="caution">
    <text evidence="1">The sequence shown here is derived from an EMBL/GenBank/DDBJ whole genome shotgun (WGS) entry which is preliminary data.</text>
</comment>
<gene>
    <name evidence="1" type="ORF">APLA_LOCUS12641</name>
</gene>
<reference evidence="1 2" key="1">
    <citation type="submission" date="2020-04" db="EMBL/GenBank/DDBJ databases">
        <authorList>
            <person name="Wallbank WR R."/>
            <person name="Pardo Diaz C."/>
            <person name="Kozak K."/>
            <person name="Martin S."/>
            <person name="Jiggins C."/>
            <person name="Moest M."/>
            <person name="Warren A I."/>
            <person name="Byers J.R.P. K."/>
            <person name="Montejo-Kovacevich G."/>
            <person name="Yen C E."/>
        </authorList>
    </citation>
    <scope>NUCLEOTIDE SEQUENCE [LARGE SCALE GENOMIC DNA]</scope>
</reference>
<organism evidence="1 2">
    <name type="scientific">Arctia plantaginis</name>
    <name type="common">Wood tiger moth</name>
    <name type="synonym">Phalaena plantaginis</name>
    <dbReference type="NCBI Taxonomy" id="874455"/>
    <lineage>
        <taxon>Eukaryota</taxon>
        <taxon>Metazoa</taxon>
        <taxon>Ecdysozoa</taxon>
        <taxon>Arthropoda</taxon>
        <taxon>Hexapoda</taxon>
        <taxon>Insecta</taxon>
        <taxon>Pterygota</taxon>
        <taxon>Neoptera</taxon>
        <taxon>Endopterygota</taxon>
        <taxon>Lepidoptera</taxon>
        <taxon>Glossata</taxon>
        <taxon>Ditrysia</taxon>
        <taxon>Noctuoidea</taxon>
        <taxon>Erebidae</taxon>
        <taxon>Arctiinae</taxon>
        <taxon>Arctia</taxon>
    </lineage>
</organism>
<dbReference type="EMBL" id="CADEBD010000344">
    <property type="protein sequence ID" value="CAB3249008.1"/>
    <property type="molecule type" value="Genomic_DNA"/>
</dbReference>
<proteinExistence type="predicted"/>
<sequence>MSLITIRSVNCAWSDTVPLRFAWACIRRPPSWLPLGRGHKDYGHNGNKYLGCKKTSVAILYQENIISSLDFELRLRHGTQSIGKCTEARLLETETVPKAVNKVTTSLGVSMVCLHRIVRRARVLCLLRLLAVFACDDLQPVRCLCVRFQSSRCLRECRFVRSLSTGASTSTLLASFASTYFHPSGFLRMDVYACVYLQLASFLLERLLPACRLSSRSPTSSLPAVFAIAYLQPAGCLRDRLPSACWLSSRSPTFSLLAVFAIAYLQPSGCLRDRLPLACKLPTRAPISNLRTVYASGDHQAVYGQ</sequence>
<accession>A0A8S1AVF8</accession>